<dbReference type="AlphaFoldDB" id="A0A101LWZ2"/>
<keyword evidence="2" id="KW-0496">Mitochondrion</keyword>
<gene>
    <name evidence="2" type="ORF">ABT39_MTgene6329</name>
</gene>
<proteinExistence type="predicted"/>
<protein>
    <submittedName>
        <fullName evidence="2">Uncharacterized protein</fullName>
    </submittedName>
</protein>
<comment type="caution">
    <text evidence="2">The sequence shown here is derived from an EMBL/GenBank/DDBJ whole genome shotgun (WGS) entry which is preliminary data.</text>
</comment>
<organism evidence="2">
    <name type="scientific">Picea glauca</name>
    <name type="common">White spruce</name>
    <name type="synonym">Pinus glauca</name>
    <dbReference type="NCBI Taxonomy" id="3330"/>
    <lineage>
        <taxon>Eukaryota</taxon>
        <taxon>Viridiplantae</taxon>
        <taxon>Streptophyta</taxon>
        <taxon>Embryophyta</taxon>
        <taxon>Tracheophyta</taxon>
        <taxon>Spermatophyta</taxon>
        <taxon>Pinopsida</taxon>
        <taxon>Pinidae</taxon>
        <taxon>Conifers I</taxon>
        <taxon>Pinales</taxon>
        <taxon>Pinaceae</taxon>
        <taxon>Picea</taxon>
    </lineage>
</organism>
<name>A0A101LWZ2_PICGL</name>
<dbReference type="EMBL" id="LKAM01000009">
    <property type="protein sequence ID" value="KUM46874.1"/>
    <property type="molecule type" value="Genomic_DNA"/>
</dbReference>
<feature type="transmembrane region" description="Helical" evidence="1">
    <location>
        <begin position="28"/>
        <end position="46"/>
    </location>
</feature>
<reference evidence="2" key="1">
    <citation type="journal article" date="2015" name="Genome Biol. Evol.">
        <title>Organellar Genomes of White Spruce (Picea glauca): Assembly and Annotation.</title>
        <authorList>
            <person name="Jackman S.D."/>
            <person name="Warren R.L."/>
            <person name="Gibb E.A."/>
            <person name="Vandervalk B.P."/>
            <person name="Mohamadi H."/>
            <person name="Chu J."/>
            <person name="Raymond A."/>
            <person name="Pleasance S."/>
            <person name="Coope R."/>
            <person name="Wildung M.R."/>
            <person name="Ritland C.E."/>
            <person name="Bousquet J."/>
            <person name="Jones S.J."/>
            <person name="Bohlmann J."/>
            <person name="Birol I."/>
        </authorList>
    </citation>
    <scope>NUCLEOTIDE SEQUENCE [LARGE SCALE GENOMIC DNA]</scope>
    <source>
        <tissue evidence="2">Flushing bud</tissue>
    </source>
</reference>
<geneLocation type="mitochondrion" evidence="2"/>
<keyword evidence="1" id="KW-0812">Transmembrane</keyword>
<keyword evidence="1" id="KW-0472">Membrane</keyword>
<accession>A0A101LWZ2</accession>
<evidence type="ECO:0000256" key="1">
    <source>
        <dbReference type="SAM" id="Phobius"/>
    </source>
</evidence>
<sequence>MSLLLMLLDPLGQLPRHLDLENEFHMDLLPYLLYLPLSPLLVVVLYKM</sequence>
<keyword evidence="1" id="KW-1133">Transmembrane helix</keyword>
<evidence type="ECO:0000313" key="2">
    <source>
        <dbReference type="EMBL" id="KUM46874.1"/>
    </source>
</evidence>